<reference evidence="2 3" key="1">
    <citation type="submission" date="2020-07" db="EMBL/GenBank/DDBJ databases">
        <authorList>
            <person name="Feng X."/>
        </authorList>
    </citation>
    <scope>NUCLEOTIDE SEQUENCE [LARGE SCALE GENOMIC DNA]</scope>
    <source>
        <strain evidence="2 3">JCM31066</strain>
    </source>
</reference>
<evidence type="ECO:0000313" key="2">
    <source>
        <dbReference type="EMBL" id="MBC2592680.1"/>
    </source>
</evidence>
<protein>
    <submittedName>
        <fullName evidence="2">Uncharacterized protein</fullName>
    </submittedName>
</protein>
<dbReference type="AlphaFoldDB" id="A0A842H8K8"/>
<keyword evidence="3" id="KW-1185">Reference proteome</keyword>
<name>A0A842H8K8_9BACT</name>
<dbReference type="Proteomes" id="UP000546464">
    <property type="component" value="Unassembled WGS sequence"/>
</dbReference>
<evidence type="ECO:0000256" key="1">
    <source>
        <dbReference type="SAM" id="MobiDB-lite"/>
    </source>
</evidence>
<dbReference type="EMBL" id="JACHVB010000004">
    <property type="protein sequence ID" value="MBC2592680.1"/>
    <property type="molecule type" value="Genomic_DNA"/>
</dbReference>
<organism evidence="2 3">
    <name type="scientific">Ruficoccus amylovorans</name>
    <dbReference type="NCBI Taxonomy" id="1804625"/>
    <lineage>
        <taxon>Bacteria</taxon>
        <taxon>Pseudomonadati</taxon>
        <taxon>Verrucomicrobiota</taxon>
        <taxon>Opitutia</taxon>
        <taxon>Puniceicoccales</taxon>
        <taxon>Cerasicoccaceae</taxon>
        <taxon>Ruficoccus</taxon>
    </lineage>
</organism>
<sequence length="205" mass="22518">MQDKSDRKKEFSDLSDQLCGQKNLSLTELAKEADISKEMFFGYRSGKYPVTKKALAKLKSLESSLTLSPSVPSEPRLESLLSALPSEHRHAFFRVIYDELDALSKRIGDVKGFENRLRSALEGLLSDASKLAKLAEMLPAADKLKKREEERIRLARSIRDGSLEKGYHTKSQTHSLKVIDGDPNGPPGAHGPGKRARNAGSGGVA</sequence>
<gene>
    <name evidence="2" type="ORF">H5P28_00240</name>
</gene>
<accession>A0A842H8K8</accession>
<evidence type="ECO:0000313" key="3">
    <source>
        <dbReference type="Proteomes" id="UP000546464"/>
    </source>
</evidence>
<comment type="caution">
    <text evidence="2">The sequence shown here is derived from an EMBL/GenBank/DDBJ whole genome shotgun (WGS) entry which is preliminary data.</text>
</comment>
<feature type="region of interest" description="Disordered" evidence="1">
    <location>
        <begin position="163"/>
        <end position="205"/>
    </location>
</feature>
<dbReference type="RefSeq" id="WP_185673719.1">
    <property type="nucleotide sequence ID" value="NZ_JACHVB010000004.1"/>
</dbReference>
<proteinExistence type="predicted"/>